<dbReference type="AlphaFoldDB" id="A0A061QUR2"/>
<name>A0A061QUR2_9CHLO</name>
<proteinExistence type="predicted"/>
<dbReference type="Gene3D" id="3.40.1280.10">
    <property type="match status" value="1"/>
</dbReference>
<accession>A0A061QUR2</accession>
<protein>
    <recommendedName>
        <fullName evidence="2">16S rRNA (uracil(1498)-N(3))-methyltransferase</fullName>
    </recommendedName>
</protein>
<dbReference type="EMBL" id="GBEZ01024850">
    <property type="protein sequence ID" value="JAC62180.1"/>
    <property type="molecule type" value="Transcribed_RNA"/>
</dbReference>
<evidence type="ECO:0008006" key="2">
    <source>
        <dbReference type="Google" id="ProtNLM"/>
    </source>
</evidence>
<evidence type="ECO:0000313" key="1">
    <source>
        <dbReference type="EMBL" id="JAC62180.1"/>
    </source>
</evidence>
<gene>
    <name evidence="1" type="ORF">TSPGSL018_24052</name>
</gene>
<dbReference type="InterPro" id="IPR029026">
    <property type="entry name" value="tRNA_m1G_MTases_N"/>
</dbReference>
<reference evidence="1" key="1">
    <citation type="submission" date="2014-05" db="EMBL/GenBank/DDBJ databases">
        <title>The transcriptome of the halophilic microalga Tetraselmis sp. GSL018 isolated from the Great Salt Lake, Utah.</title>
        <authorList>
            <person name="Jinkerson R.E."/>
            <person name="D'Adamo S."/>
            <person name="Posewitz M.C."/>
        </authorList>
    </citation>
    <scope>NUCLEOTIDE SEQUENCE</scope>
    <source>
        <strain evidence="1">GSL018</strain>
    </source>
</reference>
<sequence length="193" mass="21599">MFSFYWQSNRKTLRNSGHIEQHIRLRKTTVCRNRILFRPTELQKQKDSETTVLAVGDERLNHIRNILKLLPGDKFKAGVLYGPRTTATVGDTLPSGETTIHFPNDAKETPLPRAPVEILLALPRPKVMNRLWPVLSSFGVQAVYITGAKKVSHMTLSMIYGVLFETPWRSGLSSAGPTVSVVSLFNRSGGGWL</sequence>
<organism evidence="1">
    <name type="scientific">Tetraselmis sp. GSL018</name>
    <dbReference type="NCBI Taxonomy" id="582737"/>
    <lineage>
        <taxon>Eukaryota</taxon>
        <taxon>Viridiplantae</taxon>
        <taxon>Chlorophyta</taxon>
        <taxon>core chlorophytes</taxon>
        <taxon>Chlorodendrophyceae</taxon>
        <taxon>Chlorodendrales</taxon>
        <taxon>Chlorodendraceae</taxon>
        <taxon>Tetraselmis</taxon>
    </lineage>
</organism>